<name>A0A4R0YHE9_9GAMM</name>
<evidence type="ECO:0000313" key="6">
    <source>
        <dbReference type="EMBL" id="TCI07840.1"/>
    </source>
</evidence>
<dbReference type="CDD" id="cd17535">
    <property type="entry name" value="REC_NarL-like"/>
    <property type="match status" value="1"/>
</dbReference>
<accession>A0A4R0YHE9</accession>
<keyword evidence="7" id="KW-1185">Reference proteome</keyword>
<dbReference type="Gene3D" id="3.40.50.2300">
    <property type="match status" value="1"/>
</dbReference>
<dbReference type="PRINTS" id="PR00038">
    <property type="entry name" value="HTHLUXR"/>
</dbReference>
<feature type="domain" description="Response regulatory" evidence="5">
    <location>
        <begin position="2"/>
        <end position="121"/>
    </location>
</feature>
<dbReference type="Pfam" id="PF00196">
    <property type="entry name" value="GerE"/>
    <property type="match status" value="1"/>
</dbReference>
<dbReference type="PANTHER" id="PTHR45566:SF1">
    <property type="entry name" value="HTH-TYPE TRANSCRIPTIONAL REGULATOR YHJB-RELATED"/>
    <property type="match status" value="1"/>
</dbReference>
<feature type="modified residue" description="4-aspartylphosphate" evidence="3">
    <location>
        <position position="56"/>
    </location>
</feature>
<dbReference type="InterPro" id="IPR016032">
    <property type="entry name" value="Sig_transdc_resp-reg_C-effctor"/>
</dbReference>
<dbReference type="Pfam" id="PF00072">
    <property type="entry name" value="Response_reg"/>
    <property type="match status" value="1"/>
</dbReference>
<evidence type="ECO:0000256" key="1">
    <source>
        <dbReference type="ARBA" id="ARBA00022553"/>
    </source>
</evidence>
<gene>
    <name evidence="6" type="ORF">EZM97_24490</name>
</gene>
<dbReference type="InterPro" id="IPR000792">
    <property type="entry name" value="Tscrpt_reg_LuxR_C"/>
</dbReference>
<dbReference type="RefSeq" id="WP_131152219.1">
    <property type="nucleotide sequence ID" value="NZ_SJTG01000004.1"/>
</dbReference>
<dbReference type="AlphaFoldDB" id="A0A4R0YHE9"/>
<dbReference type="CDD" id="cd06170">
    <property type="entry name" value="LuxR_C_like"/>
    <property type="match status" value="1"/>
</dbReference>
<dbReference type="Proteomes" id="UP000291822">
    <property type="component" value="Unassembled WGS sequence"/>
</dbReference>
<dbReference type="SUPFAM" id="SSF46894">
    <property type="entry name" value="C-terminal effector domain of the bipartite response regulators"/>
    <property type="match status" value="1"/>
</dbReference>
<evidence type="ECO:0000259" key="4">
    <source>
        <dbReference type="PROSITE" id="PS50043"/>
    </source>
</evidence>
<dbReference type="GO" id="GO:0003677">
    <property type="term" value="F:DNA binding"/>
    <property type="evidence" value="ECO:0007669"/>
    <property type="project" value="UniProtKB-KW"/>
</dbReference>
<dbReference type="PROSITE" id="PS50043">
    <property type="entry name" value="HTH_LUXR_2"/>
    <property type="match status" value="1"/>
</dbReference>
<evidence type="ECO:0000256" key="2">
    <source>
        <dbReference type="ARBA" id="ARBA00023125"/>
    </source>
</evidence>
<dbReference type="SMART" id="SM00421">
    <property type="entry name" value="HTH_LUXR"/>
    <property type="match status" value="1"/>
</dbReference>
<reference evidence="6 7" key="1">
    <citation type="submission" date="2019-02" db="EMBL/GenBank/DDBJ databases">
        <title>Dyella amyloliquefaciens sp. nov., isolated from forest soil.</title>
        <authorList>
            <person name="Gao Z.-H."/>
            <person name="Qiu L.-H."/>
        </authorList>
    </citation>
    <scope>NUCLEOTIDE SEQUENCE [LARGE SCALE GENOMIC DNA]</scope>
    <source>
        <strain evidence="6 7">KACC 12747</strain>
    </source>
</reference>
<dbReference type="InterPro" id="IPR051015">
    <property type="entry name" value="EvgA-like"/>
</dbReference>
<dbReference type="SMART" id="SM00448">
    <property type="entry name" value="REC"/>
    <property type="match status" value="1"/>
</dbReference>
<dbReference type="InterPro" id="IPR011006">
    <property type="entry name" value="CheY-like_superfamily"/>
</dbReference>
<dbReference type="GO" id="GO:0006355">
    <property type="term" value="P:regulation of DNA-templated transcription"/>
    <property type="evidence" value="ECO:0007669"/>
    <property type="project" value="InterPro"/>
</dbReference>
<protein>
    <submittedName>
        <fullName evidence="6">Response regulator transcription factor</fullName>
    </submittedName>
</protein>
<dbReference type="PROSITE" id="PS50110">
    <property type="entry name" value="RESPONSE_REGULATORY"/>
    <property type="match status" value="1"/>
</dbReference>
<dbReference type="InterPro" id="IPR058245">
    <property type="entry name" value="NreC/VraR/RcsB-like_REC"/>
</dbReference>
<dbReference type="PANTHER" id="PTHR45566">
    <property type="entry name" value="HTH-TYPE TRANSCRIPTIONAL REGULATOR YHJB-RELATED"/>
    <property type="match status" value="1"/>
</dbReference>
<evidence type="ECO:0000313" key="7">
    <source>
        <dbReference type="Proteomes" id="UP000291822"/>
    </source>
</evidence>
<keyword evidence="2" id="KW-0238">DNA-binding</keyword>
<keyword evidence="1 3" id="KW-0597">Phosphoprotein</keyword>
<evidence type="ECO:0000256" key="3">
    <source>
        <dbReference type="PROSITE-ProRule" id="PRU00169"/>
    </source>
</evidence>
<dbReference type="GO" id="GO:0000160">
    <property type="term" value="P:phosphorelay signal transduction system"/>
    <property type="evidence" value="ECO:0007669"/>
    <property type="project" value="InterPro"/>
</dbReference>
<comment type="caution">
    <text evidence="6">The sequence shown here is derived from an EMBL/GenBank/DDBJ whole genome shotgun (WGS) entry which is preliminary data.</text>
</comment>
<evidence type="ECO:0000259" key="5">
    <source>
        <dbReference type="PROSITE" id="PS50110"/>
    </source>
</evidence>
<dbReference type="SUPFAM" id="SSF52172">
    <property type="entry name" value="CheY-like"/>
    <property type="match status" value="1"/>
</dbReference>
<dbReference type="InterPro" id="IPR001789">
    <property type="entry name" value="Sig_transdc_resp-reg_receiver"/>
</dbReference>
<organism evidence="6 7">
    <name type="scientific">Dyella soli</name>
    <dbReference type="NCBI Taxonomy" id="522319"/>
    <lineage>
        <taxon>Bacteria</taxon>
        <taxon>Pseudomonadati</taxon>
        <taxon>Pseudomonadota</taxon>
        <taxon>Gammaproteobacteria</taxon>
        <taxon>Lysobacterales</taxon>
        <taxon>Rhodanobacteraceae</taxon>
        <taxon>Dyella</taxon>
    </lineage>
</organism>
<proteinExistence type="predicted"/>
<feature type="domain" description="HTH luxR-type" evidence="4">
    <location>
        <begin position="157"/>
        <end position="222"/>
    </location>
</feature>
<dbReference type="EMBL" id="SJTG01000004">
    <property type="protein sequence ID" value="TCI07840.1"/>
    <property type="molecule type" value="Genomic_DNA"/>
</dbReference>
<sequence length="224" mass="24293">MRILIADDHRLIVEGVKLKLAELGPDTEFSEAMDVDELRRVVHGDEAHSFDLALIDLAMPGGHGTSHLAEVIETLPQLRVIVLSGSEDPALMKDLLAMGAHGFIPKAYSPEVMLSAVRLVLSGGTYVPPMMLQESHASPLPPSPNGGSLADASRSLEERLRKLLTERQIDVLRLLSQGKPNKLIARDLGISEGTVKIHLAAIFRALNVRNRVEAVVASRRISGI</sequence>